<gene>
    <name evidence="3" type="ORF">HNO88_003782</name>
</gene>
<dbReference type="Pfam" id="PF00171">
    <property type="entry name" value="Aldedh"/>
    <property type="match status" value="1"/>
</dbReference>
<evidence type="ECO:0000256" key="1">
    <source>
        <dbReference type="ARBA" id="ARBA00023002"/>
    </source>
</evidence>
<dbReference type="Gene3D" id="3.40.309.10">
    <property type="entry name" value="Aldehyde Dehydrogenase, Chain A, domain 2"/>
    <property type="match status" value="1"/>
</dbReference>
<dbReference type="InterPro" id="IPR015590">
    <property type="entry name" value="Aldehyde_DH_dom"/>
</dbReference>
<reference evidence="3 4" key="1">
    <citation type="submission" date="2020-08" db="EMBL/GenBank/DDBJ databases">
        <title>Functional genomics of gut bacteria from endangered species of beetles.</title>
        <authorList>
            <person name="Carlos-Shanley C."/>
        </authorList>
    </citation>
    <scope>NUCLEOTIDE SEQUENCE [LARGE SCALE GENOMIC DNA]</scope>
    <source>
        <strain evidence="3 4">S00245</strain>
    </source>
</reference>
<accession>A0A7W7KDV1</accession>
<dbReference type="Proteomes" id="UP000555448">
    <property type="component" value="Unassembled WGS sequence"/>
</dbReference>
<dbReference type="Gene3D" id="3.40.605.10">
    <property type="entry name" value="Aldehyde Dehydrogenase, Chain A, domain 1"/>
    <property type="match status" value="1"/>
</dbReference>
<name>A0A7W7KDV1_9SPHN</name>
<evidence type="ECO:0000313" key="3">
    <source>
        <dbReference type="EMBL" id="MBB4860439.1"/>
    </source>
</evidence>
<dbReference type="SUPFAM" id="SSF53720">
    <property type="entry name" value="ALDH-like"/>
    <property type="match status" value="1"/>
</dbReference>
<dbReference type="EMBL" id="JACHLR010000022">
    <property type="protein sequence ID" value="MBB4860439.1"/>
    <property type="molecule type" value="Genomic_DNA"/>
</dbReference>
<evidence type="ECO:0000259" key="2">
    <source>
        <dbReference type="Pfam" id="PF00171"/>
    </source>
</evidence>
<proteinExistence type="predicted"/>
<dbReference type="InterPro" id="IPR016163">
    <property type="entry name" value="Ald_DH_C"/>
</dbReference>
<evidence type="ECO:0000313" key="4">
    <source>
        <dbReference type="Proteomes" id="UP000555448"/>
    </source>
</evidence>
<dbReference type="InterPro" id="IPR016161">
    <property type="entry name" value="Ald_DH/histidinol_DH"/>
</dbReference>
<dbReference type="InterPro" id="IPR016162">
    <property type="entry name" value="Ald_DH_N"/>
</dbReference>
<keyword evidence="1 3" id="KW-0560">Oxidoreductase</keyword>
<dbReference type="AlphaFoldDB" id="A0A7W7KDV1"/>
<feature type="domain" description="Aldehyde dehydrogenase" evidence="2">
    <location>
        <begin position="17"/>
        <end position="279"/>
    </location>
</feature>
<dbReference type="GO" id="GO:0016620">
    <property type="term" value="F:oxidoreductase activity, acting on the aldehyde or oxo group of donors, NAD or NADP as acceptor"/>
    <property type="evidence" value="ECO:0007669"/>
    <property type="project" value="InterPro"/>
</dbReference>
<dbReference type="EC" id="1.2.1.81" evidence="3"/>
<dbReference type="RefSeq" id="WP_184249209.1">
    <property type="nucleotide sequence ID" value="NZ_JACHLR010000022.1"/>
</dbReference>
<sequence>MATVEKIAESTGPSVADEVAVLIARSRAAQQQIENATQEQVDTWIRGMVYAVAKPGMDEEIARETVEETQLGNYEGKFKKISGKTRAALMDIIDDKSVGVIEEIPERNIVKIAKPVGVIGALSPSTNPEATPVIKAINAVKGRNSIIICPHPRAKFVNAKICNLMRDALVKLGAPADLVIPIEQPSVERTNEVMKQCDRILATGGTPMVKAAYSSGTPALGVGVGNAVITVDDTADLDDAAEKILISKTLDYAASCSSDNSVILLDAIYDTMLEKLKAKGGFIIEGENKTKLQNAIWEDGEHINAKVVAQSPKFIADYAGFEIPENTAFFIVPETGYGPDYKFSGEKMTVTMALYRAKDIDAAIALTNNIQSYQGQGHSCGIYSTSDENIRKLAEGTKTSRVMVNQPQSASNSGNLWNGMRQTFSLGCGSWGGNATNNNVSWRDLINETWVSKPLATPKTLPSDEALFGKDIIAAVG</sequence>
<protein>
    <submittedName>
        <fullName evidence="3">Sulfoacetaldehyde dehydrogenase</fullName>
        <ecNumber evidence="3">1.2.1.81</ecNumber>
    </submittedName>
</protein>
<dbReference type="CDD" id="cd07122">
    <property type="entry name" value="ALDH_F20_ACDH"/>
    <property type="match status" value="1"/>
</dbReference>
<organism evidence="3 4">
    <name type="scientific">Novosphingobium chloroacetimidivorans</name>
    <dbReference type="NCBI Taxonomy" id="1428314"/>
    <lineage>
        <taxon>Bacteria</taxon>
        <taxon>Pseudomonadati</taxon>
        <taxon>Pseudomonadota</taxon>
        <taxon>Alphaproteobacteria</taxon>
        <taxon>Sphingomonadales</taxon>
        <taxon>Sphingomonadaceae</taxon>
        <taxon>Novosphingobium</taxon>
    </lineage>
</organism>
<comment type="caution">
    <text evidence="3">The sequence shown here is derived from an EMBL/GenBank/DDBJ whole genome shotgun (WGS) entry which is preliminary data.</text>
</comment>
<keyword evidence="4" id="KW-1185">Reference proteome</keyword>
<dbReference type="PANTHER" id="PTHR11699">
    <property type="entry name" value="ALDEHYDE DEHYDROGENASE-RELATED"/>
    <property type="match status" value="1"/>
</dbReference>